<evidence type="ECO:0000259" key="5">
    <source>
        <dbReference type="Pfam" id="PF01266"/>
    </source>
</evidence>
<dbReference type="Proteomes" id="UP000831537">
    <property type="component" value="Chromosome"/>
</dbReference>
<accession>A0ABY4GGP3</accession>
<dbReference type="PANTHER" id="PTHR13847">
    <property type="entry name" value="SARCOSINE DEHYDROGENASE-RELATED"/>
    <property type="match status" value="1"/>
</dbReference>
<evidence type="ECO:0000256" key="3">
    <source>
        <dbReference type="ARBA" id="ARBA00022630"/>
    </source>
</evidence>
<dbReference type="Pfam" id="PF01266">
    <property type="entry name" value="DAO"/>
    <property type="match status" value="1"/>
</dbReference>
<reference evidence="6 7" key="1">
    <citation type="submission" date="2022-04" db="EMBL/GenBank/DDBJ databases">
        <title>Gracilibacillus sp. isolated from saltern.</title>
        <authorList>
            <person name="Won M."/>
            <person name="Lee C.-M."/>
            <person name="Woen H.-Y."/>
            <person name="Kwon S.-W."/>
        </authorList>
    </citation>
    <scope>NUCLEOTIDE SEQUENCE [LARGE SCALE GENOMIC DNA]</scope>
    <source>
        <strain evidence="6 7">SSPM10-3</strain>
    </source>
</reference>
<evidence type="ECO:0000313" key="7">
    <source>
        <dbReference type="Proteomes" id="UP000831537"/>
    </source>
</evidence>
<dbReference type="RefSeq" id="WP_244740309.1">
    <property type="nucleotide sequence ID" value="NZ_CP095071.1"/>
</dbReference>
<dbReference type="SUPFAM" id="SSF54373">
    <property type="entry name" value="FAD-linked reductases, C-terminal domain"/>
    <property type="match status" value="1"/>
</dbReference>
<dbReference type="InterPro" id="IPR006076">
    <property type="entry name" value="FAD-dep_OxRdtase"/>
</dbReference>
<evidence type="ECO:0000256" key="4">
    <source>
        <dbReference type="ARBA" id="ARBA00023002"/>
    </source>
</evidence>
<evidence type="ECO:0000256" key="2">
    <source>
        <dbReference type="ARBA" id="ARBA00009410"/>
    </source>
</evidence>
<dbReference type="Gene3D" id="3.50.50.60">
    <property type="entry name" value="FAD/NAD(P)-binding domain"/>
    <property type="match status" value="2"/>
</dbReference>
<keyword evidence="3" id="KW-0285">Flavoprotein</keyword>
<keyword evidence="7" id="KW-1185">Reference proteome</keyword>
<dbReference type="EMBL" id="CP095071">
    <property type="protein sequence ID" value="UOQ83427.1"/>
    <property type="molecule type" value="Genomic_DNA"/>
</dbReference>
<organism evidence="6 7">
    <name type="scientific">Gracilibacillus salinarum</name>
    <dbReference type="NCBI Taxonomy" id="2932255"/>
    <lineage>
        <taxon>Bacteria</taxon>
        <taxon>Bacillati</taxon>
        <taxon>Bacillota</taxon>
        <taxon>Bacilli</taxon>
        <taxon>Bacillales</taxon>
        <taxon>Bacillaceae</taxon>
        <taxon>Gracilibacillus</taxon>
    </lineage>
</organism>
<comment type="similarity">
    <text evidence="2">Belongs to the DadA oxidoreductase family.</text>
</comment>
<keyword evidence="4" id="KW-0560">Oxidoreductase</keyword>
<dbReference type="InterPro" id="IPR036188">
    <property type="entry name" value="FAD/NAD-bd_sf"/>
</dbReference>
<evidence type="ECO:0000313" key="6">
    <source>
        <dbReference type="EMBL" id="UOQ83427.1"/>
    </source>
</evidence>
<comment type="cofactor">
    <cofactor evidence="1">
        <name>FAD</name>
        <dbReference type="ChEBI" id="CHEBI:57692"/>
    </cofactor>
</comment>
<dbReference type="SUPFAM" id="SSF51905">
    <property type="entry name" value="FAD/NAD(P)-binding domain"/>
    <property type="match status" value="1"/>
</dbReference>
<gene>
    <name evidence="6" type="ORF">MUN87_11705</name>
</gene>
<protein>
    <submittedName>
        <fullName evidence="6">FAD-binding oxidoreductase</fullName>
    </submittedName>
</protein>
<name>A0ABY4GGP3_9BACI</name>
<dbReference type="PANTHER" id="PTHR13847:SF286">
    <property type="entry name" value="D-AMINO ACID DEHYDROGENASE"/>
    <property type="match status" value="1"/>
</dbReference>
<evidence type="ECO:0000256" key="1">
    <source>
        <dbReference type="ARBA" id="ARBA00001974"/>
    </source>
</evidence>
<proteinExistence type="inferred from homology"/>
<feature type="domain" description="FAD dependent oxidoreductase" evidence="5">
    <location>
        <begin position="5"/>
        <end position="330"/>
    </location>
</feature>
<dbReference type="Gene3D" id="3.30.9.10">
    <property type="entry name" value="D-Amino Acid Oxidase, subunit A, domain 2"/>
    <property type="match status" value="2"/>
</dbReference>
<sequence>MKEFTIVGGGIAGASIAYHLAKKGHSVTVFDRFDQGQATFASAGIICPWTSQRRNKKWYRLVQEGARYYPAFINELERTTNQPTGYKQNGAICLFKDDRIQQLAYERISAKQADSPEMGSVTKMSKEDVKAMHPFLTDYYPAVFVEGGGQIDGESLLTSLKKGVLAHGGKWLTDDVDPSDCEGTVIYTAGAWAREFHDQPAVRHQRAELLHFQLDKDANSADTPVVMGLGPMYIVGTGADNSFAIGTTHEKTEAFSVTPSQENKAYLHHEAERYFPDVAIDDHHVSVGLRPFTRDSLPFIGYNDDNIYVVNGLGSTGLTAGPVIGREVADFLSGEDTSLDLADYGYYE</sequence>